<dbReference type="Gramene" id="Kaladp0048s0428.1.v1.1">
    <property type="protein sequence ID" value="Kaladp0048s0428.1.v1.1"/>
    <property type="gene ID" value="Kaladp0048s0428.v1.1"/>
</dbReference>
<dbReference type="AlphaFoldDB" id="A0A7N0ZY94"/>
<name>A0A7N0ZY94_KALFE</name>
<keyword evidence="1" id="KW-0812">Transmembrane</keyword>
<dbReference type="PANTHER" id="PTHR36797">
    <property type="entry name" value="OS01G0258600 PROTEIN"/>
    <property type="match status" value="1"/>
</dbReference>
<dbReference type="EnsemblPlants" id="Kaladp0048s0428.2.v1.1">
    <property type="protein sequence ID" value="Kaladp0048s0428.2.v1.1"/>
    <property type="gene ID" value="Kaladp0048s0428.v1.1"/>
</dbReference>
<dbReference type="EnsemblPlants" id="Kaladp0048s0428.4.v1.1">
    <property type="protein sequence ID" value="Kaladp0048s0428.4.v1.1"/>
    <property type="gene ID" value="Kaladp0048s0428.v1.1"/>
</dbReference>
<reference evidence="2" key="1">
    <citation type="submission" date="2021-01" db="UniProtKB">
        <authorList>
            <consortium name="EnsemblPlants"/>
        </authorList>
    </citation>
    <scope>IDENTIFICATION</scope>
</reference>
<organism evidence="2 3">
    <name type="scientific">Kalanchoe fedtschenkoi</name>
    <name type="common">Lavender scallops</name>
    <name type="synonym">South American air plant</name>
    <dbReference type="NCBI Taxonomy" id="63787"/>
    <lineage>
        <taxon>Eukaryota</taxon>
        <taxon>Viridiplantae</taxon>
        <taxon>Streptophyta</taxon>
        <taxon>Embryophyta</taxon>
        <taxon>Tracheophyta</taxon>
        <taxon>Spermatophyta</taxon>
        <taxon>Magnoliopsida</taxon>
        <taxon>eudicotyledons</taxon>
        <taxon>Gunneridae</taxon>
        <taxon>Pentapetalae</taxon>
        <taxon>Saxifragales</taxon>
        <taxon>Crassulaceae</taxon>
        <taxon>Kalanchoe</taxon>
    </lineage>
</organism>
<dbReference type="PANTHER" id="PTHR36797:SF3">
    <property type="entry name" value="OS01G0258600 PROTEIN"/>
    <property type="match status" value="1"/>
</dbReference>
<dbReference type="Proteomes" id="UP000594263">
    <property type="component" value="Unplaced"/>
</dbReference>
<sequence length="99" mass="10975">MGSEESRDPLKGTDWGTIASVGQKQSSASATAVKRRPRNKIREIPECYFLPRRPWYVNLGIYGSCIAGGIGAGMLIEIWMNKKIKEDGGGRVVWEFGKD</sequence>
<keyword evidence="1" id="KW-0472">Membrane</keyword>
<evidence type="ECO:0000313" key="2">
    <source>
        <dbReference type="EnsemblPlants" id="Kaladp0048s0428.3.v1.1"/>
    </source>
</evidence>
<evidence type="ECO:0000256" key="1">
    <source>
        <dbReference type="SAM" id="Phobius"/>
    </source>
</evidence>
<feature type="transmembrane region" description="Helical" evidence="1">
    <location>
        <begin position="55"/>
        <end position="76"/>
    </location>
</feature>
<dbReference type="Gramene" id="Kaladp0048s0428.4.v1.1">
    <property type="protein sequence ID" value="Kaladp0048s0428.4.v1.1"/>
    <property type="gene ID" value="Kaladp0048s0428.v1.1"/>
</dbReference>
<proteinExistence type="predicted"/>
<accession>A0A7N0ZY94</accession>
<protein>
    <submittedName>
        <fullName evidence="2">Uncharacterized protein</fullName>
    </submittedName>
</protein>
<keyword evidence="1" id="KW-1133">Transmembrane helix</keyword>
<dbReference type="OMA" id="MKEMDWK"/>
<dbReference type="EnsemblPlants" id="Kaladp0048s0428.1.v1.1">
    <property type="protein sequence ID" value="Kaladp0048s0428.1.v1.1"/>
    <property type="gene ID" value="Kaladp0048s0428.v1.1"/>
</dbReference>
<evidence type="ECO:0000313" key="3">
    <source>
        <dbReference type="Proteomes" id="UP000594263"/>
    </source>
</evidence>
<dbReference type="Gramene" id="Kaladp0048s0428.2.v1.1">
    <property type="protein sequence ID" value="Kaladp0048s0428.2.v1.1"/>
    <property type="gene ID" value="Kaladp0048s0428.v1.1"/>
</dbReference>
<dbReference type="EnsemblPlants" id="Kaladp0048s0428.3.v1.1">
    <property type="protein sequence ID" value="Kaladp0048s0428.3.v1.1"/>
    <property type="gene ID" value="Kaladp0048s0428.v1.1"/>
</dbReference>
<keyword evidence="3" id="KW-1185">Reference proteome</keyword>
<dbReference type="Gramene" id="Kaladp0048s0428.3.v1.1">
    <property type="protein sequence ID" value="Kaladp0048s0428.3.v1.1"/>
    <property type="gene ID" value="Kaladp0048s0428.v1.1"/>
</dbReference>